<sequence length="835" mass="91368">MADKPTPHLIDSSTPETYPQPPLSPAPPTNPHSHSTRVFTPRSSTFPDGDSDSEFDFLEPTPVHSPGGPHYDDLPPSYEQAQAQTLSQARANYQSLSINDLQVYRLSLDPDASLPPQFSPYQIQTQAQPANSQTLRNSEGLGSTIPVTAIPNSTAIPVHQIPSSRVDANTILLNRALEFTQHVPDADARYAPRLLRKIAIPQDLGLTATTPGPNSNSNPNSSTTSLNSSHSAPGGTERGFGRGGGHRGWGEHRHHGRHGHRMPGEWPNNNTATSALEVPTPISPQPPVQFLRAYAKALHTHSIRPAEFAAFLDGLNILLSATNTSSSALISQPSPAQLVQDYLVESNTQFFAPRGLRVYVKSQGSLVSSLGIPTERGQQAAAVATLEDQATSAAGRAMALYPWIERLEVEEVPAPGAGTVALQEMAERLCQTKSQTQPQPQMQSPRPSCGDTEEKQDIGPDPTAGARLHRSVTTPSTFPPPPTSPSGRPWPQVPGAWPPRGPSHGAWGPRGRGGWGSRGSWGRGGCGGHGGIPFIPSIPPIPPFNPQSKSRPGWAQWGENWGKWGEELGKRAERWGEEFGRRVEVWGEGVGRNAEAWGEGIERRVSAGGRGTGQETGVTGTHQSQQWDAKEEGSPDNNDDDDSDTSSISSFSSSSSSSDDDDDDFEDPQERFIEKVRSINTKAALAQSKGKKSSEEISRERDAAIAKASAEKTALELKIEQKRNKRAVKRELKIQKRAMKKEVRRQKRALKAAARQSGNGTVDEVERRRVREEWRKKKRALKEEKRARRREWREARRERKGMGRYGKRGVVGEVQREGGTEREREALWLVVENID</sequence>
<feature type="compositionally biased region" description="Pro residues" evidence="1">
    <location>
        <begin position="18"/>
        <end position="30"/>
    </location>
</feature>
<feature type="region of interest" description="Disordered" evidence="1">
    <location>
        <begin position="683"/>
        <end position="704"/>
    </location>
</feature>
<dbReference type="PANTHER" id="PTHR38887:SF1">
    <property type="entry name" value="RAS MODIFICATION PROTEIN ERF4"/>
    <property type="match status" value="1"/>
</dbReference>
<keyword evidence="3" id="KW-1185">Reference proteome</keyword>
<reference evidence="2 3" key="1">
    <citation type="journal article" date="2016" name="Nat. Commun.">
        <title>Ectomycorrhizal ecology is imprinted in the genome of the dominant symbiotic fungus Cenococcum geophilum.</title>
        <authorList>
            <consortium name="DOE Joint Genome Institute"/>
            <person name="Peter M."/>
            <person name="Kohler A."/>
            <person name="Ohm R.A."/>
            <person name="Kuo A."/>
            <person name="Krutzmann J."/>
            <person name="Morin E."/>
            <person name="Arend M."/>
            <person name="Barry K.W."/>
            <person name="Binder M."/>
            <person name="Choi C."/>
            <person name="Clum A."/>
            <person name="Copeland A."/>
            <person name="Grisel N."/>
            <person name="Haridas S."/>
            <person name="Kipfer T."/>
            <person name="LaButti K."/>
            <person name="Lindquist E."/>
            <person name="Lipzen A."/>
            <person name="Maire R."/>
            <person name="Meier B."/>
            <person name="Mihaltcheva S."/>
            <person name="Molinier V."/>
            <person name="Murat C."/>
            <person name="Poggeler S."/>
            <person name="Quandt C.A."/>
            <person name="Sperisen C."/>
            <person name="Tritt A."/>
            <person name="Tisserant E."/>
            <person name="Crous P.W."/>
            <person name="Henrissat B."/>
            <person name="Nehls U."/>
            <person name="Egli S."/>
            <person name="Spatafora J.W."/>
            <person name="Grigoriev I.V."/>
            <person name="Martin F.M."/>
        </authorList>
    </citation>
    <scope>NUCLEOTIDE SEQUENCE [LARGE SCALE GENOMIC DNA]</scope>
    <source>
        <strain evidence="2 3">CBS 459.81</strain>
    </source>
</reference>
<evidence type="ECO:0000313" key="2">
    <source>
        <dbReference type="EMBL" id="OCK78287.1"/>
    </source>
</evidence>
<gene>
    <name evidence="2" type="ORF">K432DRAFT_383971</name>
</gene>
<feature type="region of interest" description="Disordered" evidence="1">
    <location>
        <begin position="737"/>
        <end position="769"/>
    </location>
</feature>
<accession>A0A8E2JDE4</accession>
<feature type="compositionally biased region" description="Low complexity" evidence="1">
    <location>
        <begin position="645"/>
        <end position="657"/>
    </location>
</feature>
<proteinExistence type="predicted"/>
<feature type="compositionally biased region" description="Low complexity" evidence="1">
    <location>
        <begin position="431"/>
        <end position="448"/>
    </location>
</feature>
<evidence type="ECO:0000313" key="3">
    <source>
        <dbReference type="Proteomes" id="UP000250266"/>
    </source>
</evidence>
<dbReference type="InterPro" id="IPR053221">
    <property type="entry name" value="Burnettramic_acid_biosynth"/>
</dbReference>
<evidence type="ECO:0000256" key="1">
    <source>
        <dbReference type="SAM" id="MobiDB-lite"/>
    </source>
</evidence>
<dbReference type="PANTHER" id="PTHR38887">
    <property type="entry name" value="CHROMOSOME 21, WHOLE GENOME SHOTGUN SEQUENCE"/>
    <property type="match status" value="1"/>
</dbReference>
<feature type="compositionally biased region" description="Low complexity" evidence="1">
    <location>
        <begin position="207"/>
        <end position="235"/>
    </location>
</feature>
<feature type="compositionally biased region" description="Gly residues" evidence="1">
    <location>
        <begin position="236"/>
        <end position="247"/>
    </location>
</feature>
<feature type="region of interest" description="Disordered" evidence="1">
    <location>
        <begin position="589"/>
        <end position="671"/>
    </location>
</feature>
<feature type="compositionally biased region" description="Polar residues" evidence="1">
    <location>
        <begin position="31"/>
        <end position="46"/>
    </location>
</feature>
<feature type="compositionally biased region" description="Basic and acidic residues" evidence="1">
    <location>
        <begin position="692"/>
        <end position="704"/>
    </location>
</feature>
<feature type="compositionally biased region" description="Gly residues" evidence="1">
    <location>
        <begin position="508"/>
        <end position="531"/>
    </location>
</feature>
<feature type="compositionally biased region" description="Acidic residues" evidence="1">
    <location>
        <begin position="658"/>
        <end position="667"/>
    </location>
</feature>
<dbReference type="AlphaFoldDB" id="A0A8E2JDE4"/>
<dbReference type="Proteomes" id="UP000250266">
    <property type="component" value="Unassembled WGS sequence"/>
</dbReference>
<feature type="region of interest" description="Disordered" evidence="1">
    <location>
        <begin position="1"/>
        <end position="77"/>
    </location>
</feature>
<feature type="region of interest" description="Disordered" evidence="1">
    <location>
        <begin position="205"/>
        <end position="283"/>
    </location>
</feature>
<protein>
    <submittedName>
        <fullName evidence="2">Uncharacterized protein</fullName>
    </submittedName>
</protein>
<feature type="compositionally biased region" description="Polar residues" evidence="1">
    <location>
        <begin position="615"/>
        <end position="627"/>
    </location>
</feature>
<name>A0A8E2JDE4_9PEZI</name>
<feature type="compositionally biased region" description="Pro residues" evidence="1">
    <location>
        <begin position="536"/>
        <end position="545"/>
    </location>
</feature>
<feature type="region of interest" description="Disordered" evidence="1">
    <location>
        <begin position="431"/>
        <end position="558"/>
    </location>
</feature>
<organism evidence="2 3">
    <name type="scientific">Lepidopterella palustris CBS 459.81</name>
    <dbReference type="NCBI Taxonomy" id="1314670"/>
    <lineage>
        <taxon>Eukaryota</taxon>
        <taxon>Fungi</taxon>
        <taxon>Dikarya</taxon>
        <taxon>Ascomycota</taxon>
        <taxon>Pezizomycotina</taxon>
        <taxon>Dothideomycetes</taxon>
        <taxon>Pleosporomycetidae</taxon>
        <taxon>Mytilinidiales</taxon>
        <taxon>Argynnaceae</taxon>
        <taxon>Lepidopterella</taxon>
    </lineage>
</organism>
<feature type="compositionally biased region" description="Basic residues" evidence="1">
    <location>
        <begin position="252"/>
        <end position="261"/>
    </location>
</feature>
<dbReference type="OrthoDB" id="3068835at2759"/>
<feature type="region of interest" description="Disordered" evidence="1">
    <location>
        <begin position="780"/>
        <end position="799"/>
    </location>
</feature>
<feature type="compositionally biased region" description="Basic residues" evidence="1">
    <location>
        <begin position="737"/>
        <end position="750"/>
    </location>
</feature>
<dbReference type="EMBL" id="KV745069">
    <property type="protein sequence ID" value="OCK78287.1"/>
    <property type="molecule type" value="Genomic_DNA"/>
</dbReference>